<organism evidence="1 2">
    <name type="scientific">Fimbriimonas ginsengisoli Gsoil 348</name>
    <dbReference type="NCBI Taxonomy" id="661478"/>
    <lineage>
        <taxon>Bacteria</taxon>
        <taxon>Bacillati</taxon>
        <taxon>Armatimonadota</taxon>
        <taxon>Fimbriimonadia</taxon>
        <taxon>Fimbriimonadales</taxon>
        <taxon>Fimbriimonadaceae</taxon>
        <taxon>Fimbriimonas</taxon>
    </lineage>
</organism>
<protein>
    <submittedName>
        <fullName evidence="1">Uncharacterized protein</fullName>
    </submittedName>
</protein>
<accession>A0A068NV22</accession>
<dbReference type="OrthoDB" id="9814698at2"/>
<evidence type="ECO:0000313" key="2">
    <source>
        <dbReference type="Proteomes" id="UP000027982"/>
    </source>
</evidence>
<keyword evidence="2" id="KW-1185">Reference proteome</keyword>
<dbReference type="AlphaFoldDB" id="A0A068NV22"/>
<gene>
    <name evidence="1" type="ORF">OP10G_2071</name>
</gene>
<name>A0A068NV22_FIMGI</name>
<evidence type="ECO:0000313" key="1">
    <source>
        <dbReference type="EMBL" id="AIE85439.1"/>
    </source>
</evidence>
<dbReference type="HOGENOM" id="CLU_1515736_0_0_0"/>
<proteinExistence type="predicted"/>
<dbReference type="KEGG" id="fgi:OP10G_2071"/>
<dbReference type="RefSeq" id="WP_025225987.1">
    <property type="nucleotide sequence ID" value="NZ_CP007139.1"/>
</dbReference>
<dbReference type="Proteomes" id="UP000027982">
    <property type="component" value="Chromosome"/>
</dbReference>
<reference evidence="1 2" key="1">
    <citation type="journal article" date="2014" name="PLoS ONE">
        <title>The first complete genome sequence of the class fimbriimonadia in the phylum armatimonadetes.</title>
        <authorList>
            <person name="Hu Z.Y."/>
            <person name="Wang Y.Z."/>
            <person name="Im W.T."/>
            <person name="Wang S.Y."/>
            <person name="Zhao G.P."/>
            <person name="Zheng H.J."/>
            <person name="Quan Z.X."/>
        </authorList>
    </citation>
    <scope>NUCLEOTIDE SEQUENCE [LARGE SCALE GENOMIC DNA]</scope>
    <source>
        <strain evidence="1">Gsoil 348</strain>
    </source>
</reference>
<dbReference type="EMBL" id="CP007139">
    <property type="protein sequence ID" value="AIE85439.1"/>
    <property type="molecule type" value="Genomic_DNA"/>
</dbReference>
<dbReference type="STRING" id="661478.OP10G_2071"/>
<sequence>MSSIEGFAFEWLWSRIFAFRPKLSKEGQLLVATTGWRAHLFSLGFGSRKVVVDPHLRVVRLQIRKWWFYRTSKRIEFDWVEEILYGYNDMSAGASWSAHQAQDLFTVGLLLKNREEVTLFRYYGEGEFVNDGVWPDWFYWEDNLVSPYLRNTQEGESLMYCDLLSRMIGVPIGNPPP</sequence>